<evidence type="ECO:0000313" key="3">
    <source>
        <dbReference type="EMBL" id="MBN1572473.1"/>
    </source>
</evidence>
<organism evidence="3 4">
    <name type="scientific">Candidatus Zymogenus saltonus</name>
    <dbReference type="NCBI Taxonomy" id="2844893"/>
    <lineage>
        <taxon>Bacteria</taxon>
        <taxon>Deltaproteobacteria</taxon>
        <taxon>Candidatus Zymogenia</taxon>
        <taxon>Candidatus Zymogeniales</taxon>
        <taxon>Candidatus Zymogenaceae</taxon>
        <taxon>Candidatus Zymogenus</taxon>
    </lineage>
</organism>
<comment type="caution">
    <text evidence="3">The sequence shown here is derived from an EMBL/GenBank/DDBJ whole genome shotgun (WGS) entry which is preliminary data.</text>
</comment>
<dbReference type="InterPro" id="IPR029044">
    <property type="entry name" value="Nucleotide-diphossugar_trans"/>
</dbReference>
<dbReference type="AlphaFoldDB" id="A0A9D8KE34"/>
<evidence type="ECO:0000259" key="2">
    <source>
        <dbReference type="Pfam" id="PF00535"/>
    </source>
</evidence>
<name>A0A9D8KE34_9DELT</name>
<dbReference type="CDD" id="cd04179">
    <property type="entry name" value="DPM_DPG-synthase_like"/>
    <property type="match status" value="1"/>
</dbReference>
<dbReference type="Pfam" id="PF00535">
    <property type="entry name" value="Glycos_transf_2"/>
    <property type="match status" value="1"/>
</dbReference>
<keyword evidence="1" id="KW-1133">Transmembrane helix</keyword>
<feature type="transmembrane region" description="Helical" evidence="1">
    <location>
        <begin position="293"/>
        <end position="313"/>
    </location>
</feature>
<protein>
    <submittedName>
        <fullName evidence="3">Glycosyltransferase family 2 protein</fullName>
    </submittedName>
</protein>
<keyword evidence="1" id="KW-0472">Membrane</keyword>
<dbReference type="EMBL" id="JAFGIX010000023">
    <property type="protein sequence ID" value="MBN1572473.1"/>
    <property type="molecule type" value="Genomic_DNA"/>
</dbReference>
<dbReference type="PANTHER" id="PTHR48090">
    <property type="entry name" value="UNDECAPRENYL-PHOSPHATE 4-DEOXY-4-FORMAMIDO-L-ARABINOSE TRANSFERASE-RELATED"/>
    <property type="match status" value="1"/>
</dbReference>
<reference evidence="3" key="2">
    <citation type="submission" date="2021-01" db="EMBL/GenBank/DDBJ databases">
        <authorList>
            <person name="Hahn C.R."/>
            <person name="Youssef N.H."/>
            <person name="Elshahed M."/>
        </authorList>
    </citation>
    <scope>NUCLEOTIDE SEQUENCE</scope>
    <source>
        <strain evidence="3">Zod_Metabat.24</strain>
    </source>
</reference>
<dbReference type="Proteomes" id="UP000809273">
    <property type="component" value="Unassembled WGS sequence"/>
</dbReference>
<proteinExistence type="predicted"/>
<evidence type="ECO:0000256" key="1">
    <source>
        <dbReference type="SAM" id="Phobius"/>
    </source>
</evidence>
<feature type="transmembrane region" description="Helical" evidence="1">
    <location>
        <begin position="248"/>
        <end position="273"/>
    </location>
</feature>
<dbReference type="InterPro" id="IPR001173">
    <property type="entry name" value="Glyco_trans_2-like"/>
</dbReference>
<dbReference type="PANTHER" id="PTHR48090:SF6">
    <property type="entry name" value="SLR5056 PROTEIN"/>
    <property type="match status" value="1"/>
</dbReference>
<keyword evidence="1" id="KW-0812">Transmembrane</keyword>
<evidence type="ECO:0000313" key="4">
    <source>
        <dbReference type="Proteomes" id="UP000809273"/>
    </source>
</evidence>
<gene>
    <name evidence="3" type="ORF">JW984_04670</name>
</gene>
<feature type="domain" description="Glycosyltransferase 2-like" evidence="2">
    <location>
        <begin position="8"/>
        <end position="173"/>
    </location>
</feature>
<accession>A0A9D8KE34</accession>
<dbReference type="InterPro" id="IPR050256">
    <property type="entry name" value="Glycosyltransferase_2"/>
</dbReference>
<sequence length="322" mass="36084">MRKKKKICVVIPAHNEERLITDVLDGLPAFVDWAVVVDDNSDDDTVGRIKGYRGRFRGKVRLASLPANLGVGGAIARGYREALEVGADVAVVMAGDNQMDPADLPAIVDPVIDGEADYTKGNRLFMGGSWEKIPKVRYLGNSTLSLLTKVASGYWHVVDSQSGYTAINRKILELIDIDDIYPRYGMPNDMLIKLNVVNARVKDVKVRPVYDIGERSEIRLFKIIPSILWLLTRGFFSRMAKKYVIYDFHPLVFFYLLGLTLTPFGSLFGLYLIVIRVLGLMGFVDYGVAPTSALFAAFLFISGLQSLFFAMWFDMEYNKSLK</sequence>
<dbReference type="SUPFAM" id="SSF53448">
    <property type="entry name" value="Nucleotide-diphospho-sugar transferases"/>
    <property type="match status" value="1"/>
</dbReference>
<reference evidence="3" key="1">
    <citation type="journal article" date="2021" name="Environ. Microbiol.">
        <title>Genomic characterization of three novel Desulfobacterota classes expand the metabolic and phylogenetic diversity of the phylum.</title>
        <authorList>
            <person name="Murphy C.L."/>
            <person name="Biggerstaff J."/>
            <person name="Eichhorn A."/>
            <person name="Ewing E."/>
            <person name="Shahan R."/>
            <person name="Soriano D."/>
            <person name="Stewart S."/>
            <person name="VanMol K."/>
            <person name="Walker R."/>
            <person name="Walters P."/>
            <person name="Elshahed M.S."/>
            <person name="Youssef N.H."/>
        </authorList>
    </citation>
    <scope>NUCLEOTIDE SEQUENCE</scope>
    <source>
        <strain evidence="3">Zod_Metabat.24</strain>
    </source>
</reference>
<dbReference type="Gene3D" id="3.90.550.10">
    <property type="entry name" value="Spore Coat Polysaccharide Biosynthesis Protein SpsA, Chain A"/>
    <property type="match status" value="1"/>
</dbReference>